<name>A0A173XSR1_9FIRM</name>
<organism evidence="1 2">
    <name type="scientific">Blautia obeum</name>
    <dbReference type="NCBI Taxonomy" id="40520"/>
    <lineage>
        <taxon>Bacteria</taxon>
        <taxon>Bacillati</taxon>
        <taxon>Bacillota</taxon>
        <taxon>Clostridia</taxon>
        <taxon>Lachnospirales</taxon>
        <taxon>Lachnospiraceae</taxon>
        <taxon>Blautia</taxon>
    </lineage>
</organism>
<evidence type="ECO:0000313" key="2">
    <source>
        <dbReference type="Proteomes" id="UP000095645"/>
    </source>
</evidence>
<proteinExistence type="predicted"/>
<dbReference type="AlphaFoldDB" id="A0A173XSR1"/>
<dbReference type="RefSeq" id="WP_055057360.1">
    <property type="nucleotide sequence ID" value="NZ_CYZP01000003.1"/>
</dbReference>
<accession>A0A173XSR1</accession>
<reference evidence="1 2" key="1">
    <citation type="submission" date="2015-09" db="EMBL/GenBank/DDBJ databases">
        <authorList>
            <consortium name="Pathogen Informatics"/>
        </authorList>
    </citation>
    <scope>NUCLEOTIDE SEQUENCE [LARGE SCALE GENOMIC DNA]</scope>
    <source>
        <strain evidence="1 2">2789STDY5834861</strain>
    </source>
</reference>
<protein>
    <submittedName>
        <fullName evidence="1">Uncharacterized protein</fullName>
    </submittedName>
</protein>
<evidence type="ECO:0000313" key="1">
    <source>
        <dbReference type="EMBL" id="CUN54320.1"/>
    </source>
</evidence>
<gene>
    <name evidence="1" type="ORF">ERS852476_00412</name>
</gene>
<dbReference type="EMBL" id="CYZP01000003">
    <property type="protein sequence ID" value="CUN54320.1"/>
    <property type="molecule type" value="Genomic_DNA"/>
</dbReference>
<dbReference type="Proteomes" id="UP000095645">
    <property type="component" value="Unassembled WGS sequence"/>
</dbReference>
<sequence length="59" mass="6850">MTYTQSFEEIILSHLKSIYGEYVDLNSGTIHREYGGYPGKNHHMPECCQAMYNLMCNDD</sequence>